<feature type="region of interest" description="Disordered" evidence="1">
    <location>
        <begin position="361"/>
        <end position="401"/>
    </location>
</feature>
<evidence type="ECO:0000313" key="2">
    <source>
        <dbReference type="EMBL" id="EPE04820.1"/>
    </source>
</evidence>
<organism evidence="2 3">
    <name type="scientific">Ophiostoma piceae (strain UAMH 11346)</name>
    <name type="common">Sap stain fungus</name>
    <dbReference type="NCBI Taxonomy" id="1262450"/>
    <lineage>
        <taxon>Eukaryota</taxon>
        <taxon>Fungi</taxon>
        <taxon>Dikarya</taxon>
        <taxon>Ascomycota</taxon>
        <taxon>Pezizomycotina</taxon>
        <taxon>Sordariomycetes</taxon>
        <taxon>Sordariomycetidae</taxon>
        <taxon>Ophiostomatales</taxon>
        <taxon>Ophiostomataceae</taxon>
        <taxon>Ophiostoma</taxon>
    </lineage>
</organism>
<reference evidence="2 3" key="1">
    <citation type="journal article" date="2013" name="BMC Genomics">
        <title>The genome and transcriptome of the pine saprophyte Ophiostoma piceae, and a comparison with the bark beetle-associated pine pathogen Grosmannia clavigera.</title>
        <authorList>
            <person name="Haridas S."/>
            <person name="Wang Y."/>
            <person name="Lim L."/>
            <person name="Massoumi Alamouti S."/>
            <person name="Jackman S."/>
            <person name="Docking R."/>
            <person name="Robertson G."/>
            <person name="Birol I."/>
            <person name="Bohlmann J."/>
            <person name="Breuil C."/>
        </authorList>
    </citation>
    <scope>NUCLEOTIDE SEQUENCE [LARGE SCALE GENOMIC DNA]</scope>
    <source>
        <strain evidence="2 3">UAMH 11346</strain>
    </source>
</reference>
<dbReference type="Gene3D" id="3.40.50.620">
    <property type="entry name" value="HUPs"/>
    <property type="match status" value="1"/>
</dbReference>
<dbReference type="OMA" id="VEIWDPF"/>
<dbReference type="STRING" id="1262450.S3CVM4"/>
<dbReference type="GO" id="GO:0016779">
    <property type="term" value="F:nucleotidyltransferase activity"/>
    <property type="evidence" value="ECO:0007669"/>
    <property type="project" value="UniProtKB-KW"/>
</dbReference>
<protein>
    <submittedName>
        <fullName evidence="2">Pantetheine-phosphate adenylyltransferase family protein</fullName>
    </submittedName>
</protein>
<dbReference type="PANTHER" id="PTHR10695:SF46">
    <property type="entry name" value="BIFUNCTIONAL COENZYME A SYNTHASE-RELATED"/>
    <property type="match status" value="1"/>
</dbReference>
<dbReference type="SUPFAM" id="SSF52374">
    <property type="entry name" value="Nucleotidylyl transferase"/>
    <property type="match status" value="1"/>
</dbReference>
<dbReference type="InterPro" id="IPR014729">
    <property type="entry name" value="Rossmann-like_a/b/a_fold"/>
</dbReference>
<dbReference type="VEuPathDB" id="FungiDB:F503_06369"/>
<sequence>MAHGKATSLVLLPAPPEPPSPESLSAAYRPALEMALPMTSNKAKPAVLIVAVSYPSAENFVWGDAQELLAGLYSLIVVLCKEQQIETGMDDGPGSVDARVVLLDSGTSGTSSSTAFVDLPSLAATHSSWDSVFYPESKAGLQLRDQFLTSASQVYEDKVVAVAGGLTLRTGAATETAGASPTLTTLHKTVCLGGTFDYLHLGHKLLLTAGALLLRVPPPSSLDNAQKCEYVIGITGDELLRKKKYAELVQSWSTRARAVADFLATILDLPAAQDPSSNSKIEEKDGELRTLFRNGSVSLLCVRINDGFGPTIEREDITCLVVSGETRSGGEAVNKKREEQGWQPLETFVVDVLNADGMAAVKDRDSKDSKDKPTATESFDAKISSSEIRRRRAERGLMRST</sequence>
<dbReference type="AlphaFoldDB" id="S3CVM4"/>
<gene>
    <name evidence="2" type="ORF">F503_06369</name>
</gene>
<feature type="region of interest" description="Disordered" evidence="1">
    <location>
        <begin position="1"/>
        <end position="23"/>
    </location>
</feature>
<dbReference type="eggNOG" id="KOG3351">
    <property type="taxonomic scope" value="Eukaryota"/>
</dbReference>
<dbReference type="Proteomes" id="UP000016923">
    <property type="component" value="Unassembled WGS sequence"/>
</dbReference>
<dbReference type="OrthoDB" id="330671at2759"/>
<dbReference type="GO" id="GO:0004140">
    <property type="term" value="F:dephospho-CoA kinase activity"/>
    <property type="evidence" value="ECO:0007669"/>
    <property type="project" value="TreeGrafter"/>
</dbReference>
<accession>S3CVM4</accession>
<evidence type="ECO:0000256" key="1">
    <source>
        <dbReference type="SAM" id="MobiDB-lite"/>
    </source>
</evidence>
<name>S3CVM4_OPHP1</name>
<keyword evidence="3" id="KW-1185">Reference proteome</keyword>
<dbReference type="PANTHER" id="PTHR10695">
    <property type="entry name" value="DEPHOSPHO-COA KINASE-RELATED"/>
    <property type="match status" value="1"/>
</dbReference>
<keyword evidence="2" id="KW-0548">Nucleotidyltransferase</keyword>
<proteinExistence type="predicted"/>
<keyword evidence="2" id="KW-0808">Transferase</keyword>
<dbReference type="HOGENOM" id="CLU_035272_3_1_1"/>
<dbReference type="GO" id="GO:0015937">
    <property type="term" value="P:coenzyme A biosynthetic process"/>
    <property type="evidence" value="ECO:0007669"/>
    <property type="project" value="TreeGrafter"/>
</dbReference>
<feature type="compositionally biased region" description="Basic and acidic residues" evidence="1">
    <location>
        <begin position="361"/>
        <end position="374"/>
    </location>
</feature>
<dbReference type="EMBL" id="KE148159">
    <property type="protein sequence ID" value="EPE04820.1"/>
    <property type="molecule type" value="Genomic_DNA"/>
</dbReference>
<evidence type="ECO:0000313" key="3">
    <source>
        <dbReference type="Proteomes" id="UP000016923"/>
    </source>
</evidence>